<comment type="caution">
    <text evidence="3">The sequence shown here is derived from an EMBL/GenBank/DDBJ whole genome shotgun (WGS) entry which is preliminary data.</text>
</comment>
<name>A0ABW0HWY8_9BACL</name>
<feature type="domain" description="Microcystin LR degradation protein MlrC N-terminal" evidence="2">
    <location>
        <begin position="7"/>
        <end position="287"/>
    </location>
</feature>
<dbReference type="EMBL" id="JBHSMI010000029">
    <property type="protein sequence ID" value="MFC5405629.1"/>
    <property type="molecule type" value="Genomic_DNA"/>
</dbReference>
<dbReference type="InterPro" id="IPR015995">
    <property type="entry name" value="MlrC_N"/>
</dbReference>
<gene>
    <name evidence="3" type="ORF">ACFPOF_23030</name>
</gene>
<proteinExistence type="predicted"/>
<dbReference type="InterPro" id="IPR009197">
    <property type="entry name" value="MlrC"/>
</dbReference>
<sequence length="499" mass="54254">MSKKMNIIVGALLQESNTFSSSLSDIEGFYNYFYREGNDMLADGNPANELSGVVRAANETDVNVLPTVAAQACSAGPIKREALDRLKQALLDRIEAYPEYDGVLLSMHGAWVAEDVDDADGEILLAVRKKVGPDVPIVVTLDSHANVTQTIVEQADAIVGYRTFPHVDYAETGYRAAKLLFSIVRNELKPHMRVVKVPMIVPAEAHVTYENPMRDLWQEAMKGESSGDSLATSLFIVQPWLDVAELGCSIVVVGRDAEWTKREAQRLSELLWDKRKQFDIGLKNVKDIAKLLEAGKSEGPIIASDSADSPGAGSPGDSNAVLRQLLELGVGERFTCLMSMVDVSAARQAATSEVGSTVKLTVGHSMSAEFGKPLEIEGVIAYTSLSGTFAFGGGTVANMIANMGHCAVVRIGRIHVLLMEYPTFTGDPAMYRSVGLEPLDADLVLVKSAAQFRAEYEQINHSDIYILDTPGASTANLASLVYARAPRPLYPFEDDFWMK</sequence>
<evidence type="ECO:0000259" key="1">
    <source>
        <dbReference type="Pfam" id="PF07171"/>
    </source>
</evidence>
<feature type="domain" description="Microcystin LR degradation protein MlrC C-terminal" evidence="1">
    <location>
        <begin position="304"/>
        <end position="484"/>
    </location>
</feature>
<dbReference type="Pfam" id="PF07171">
    <property type="entry name" value="MlrC_C"/>
    <property type="match status" value="1"/>
</dbReference>
<evidence type="ECO:0000313" key="4">
    <source>
        <dbReference type="Proteomes" id="UP001596113"/>
    </source>
</evidence>
<evidence type="ECO:0000313" key="3">
    <source>
        <dbReference type="EMBL" id="MFC5405629.1"/>
    </source>
</evidence>
<dbReference type="InterPro" id="IPR010799">
    <property type="entry name" value="MlrC_C"/>
</dbReference>
<dbReference type="RefSeq" id="WP_378137020.1">
    <property type="nucleotide sequence ID" value="NZ_JBHSMI010000029.1"/>
</dbReference>
<accession>A0ABW0HWY8</accession>
<organism evidence="3 4">
    <name type="scientific">Cohnella soli</name>
    <dbReference type="NCBI Taxonomy" id="425005"/>
    <lineage>
        <taxon>Bacteria</taxon>
        <taxon>Bacillati</taxon>
        <taxon>Bacillota</taxon>
        <taxon>Bacilli</taxon>
        <taxon>Bacillales</taxon>
        <taxon>Paenibacillaceae</taxon>
        <taxon>Cohnella</taxon>
    </lineage>
</organism>
<evidence type="ECO:0000259" key="2">
    <source>
        <dbReference type="Pfam" id="PF07364"/>
    </source>
</evidence>
<dbReference type="Pfam" id="PF07364">
    <property type="entry name" value="DUF1485"/>
    <property type="match status" value="1"/>
</dbReference>
<dbReference type="PIRSF" id="PIRSF012702">
    <property type="entry name" value="UCP012702"/>
    <property type="match status" value="1"/>
</dbReference>
<reference evidence="4" key="1">
    <citation type="journal article" date="2019" name="Int. J. Syst. Evol. Microbiol.">
        <title>The Global Catalogue of Microorganisms (GCM) 10K type strain sequencing project: providing services to taxonomists for standard genome sequencing and annotation.</title>
        <authorList>
            <consortium name="The Broad Institute Genomics Platform"/>
            <consortium name="The Broad Institute Genome Sequencing Center for Infectious Disease"/>
            <person name="Wu L."/>
            <person name="Ma J."/>
        </authorList>
    </citation>
    <scope>NUCLEOTIDE SEQUENCE [LARGE SCALE GENOMIC DNA]</scope>
    <source>
        <strain evidence="4">CGMCC 1.18575</strain>
    </source>
</reference>
<dbReference type="Proteomes" id="UP001596113">
    <property type="component" value="Unassembled WGS sequence"/>
</dbReference>
<keyword evidence="4" id="KW-1185">Reference proteome</keyword>
<protein>
    <submittedName>
        <fullName evidence="3">M81 family metallopeptidase</fullName>
    </submittedName>
</protein>